<name>A0A8X7S075_BRACI</name>
<accession>A0A8X7S075</accession>
<dbReference type="AlphaFoldDB" id="A0A8X7S075"/>
<feature type="region of interest" description="Disordered" evidence="1">
    <location>
        <begin position="1"/>
        <end position="27"/>
    </location>
</feature>
<proteinExistence type="predicted"/>
<comment type="caution">
    <text evidence="2">The sequence shown here is derived from an EMBL/GenBank/DDBJ whole genome shotgun (WGS) entry which is preliminary data.</text>
</comment>
<protein>
    <submittedName>
        <fullName evidence="2">Uncharacterized protein</fullName>
    </submittedName>
</protein>
<organism evidence="2 3">
    <name type="scientific">Brassica carinata</name>
    <name type="common">Ethiopian mustard</name>
    <name type="synonym">Abyssinian cabbage</name>
    <dbReference type="NCBI Taxonomy" id="52824"/>
    <lineage>
        <taxon>Eukaryota</taxon>
        <taxon>Viridiplantae</taxon>
        <taxon>Streptophyta</taxon>
        <taxon>Embryophyta</taxon>
        <taxon>Tracheophyta</taxon>
        <taxon>Spermatophyta</taxon>
        <taxon>Magnoliopsida</taxon>
        <taxon>eudicotyledons</taxon>
        <taxon>Gunneridae</taxon>
        <taxon>Pentapetalae</taxon>
        <taxon>rosids</taxon>
        <taxon>malvids</taxon>
        <taxon>Brassicales</taxon>
        <taxon>Brassicaceae</taxon>
        <taxon>Brassiceae</taxon>
        <taxon>Brassica</taxon>
    </lineage>
</organism>
<keyword evidence="3" id="KW-1185">Reference proteome</keyword>
<evidence type="ECO:0000256" key="1">
    <source>
        <dbReference type="SAM" id="MobiDB-lite"/>
    </source>
</evidence>
<dbReference type="EMBL" id="JAAMPC010000009">
    <property type="protein sequence ID" value="KAG2296793.1"/>
    <property type="molecule type" value="Genomic_DNA"/>
</dbReference>
<sequence length="66" mass="7496">MGEMGEITEGSTESAVKSSVEGNRRQRWETMRMISRERWKTFPTPNTPSPLSVTRAAKDTNLKLLN</sequence>
<evidence type="ECO:0000313" key="2">
    <source>
        <dbReference type="EMBL" id="KAG2296793.1"/>
    </source>
</evidence>
<gene>
    <name evidence="2" type="ORF">Bca52824_043462</name>
</gene>
<evidence type="ECO:0000313" key="3">
    <source>
        <dbReference type="Proteomes" id="UP000886595"/>
    </source>
</evidence>
<feature type="compositionally biased region" description="Polar residues" evidence="1">
    <location>
        <begin position="9"/>
        <end position="21"/>
    </location>
</feature>
<dbReference type="Proteomes" id="UP000886595">
    <property type="component" value="Unassembled WGS sequence"/>
</dbReference>
<reference evidence="2 3" key="1">
    <citation type="submission" date="2020-02" db="EMBL/GenBank/DDBJ databases">
        <authorList>
            <person name="Ma Q."/>
            <person name="Huang Y."/>
            <person name="Song X."/>
            <person name="Pei D."/>
        </authorList>
    </citation>
    <scope>NUCLEOTIDE SEQUENCE [LARGE SCALE GENOMIC DNA]</scope>
    <source>
        <strain evidence="2">Sxm20200214</strain>
        <tissue evidence="2">Leaf</tissue>
    </source>
</reference>